<name>A0A6J2Y3M2_SITOR</name>
<keyword evidence="2" id="KW-1185">Reference proteome</keyword>
<dbReference type="InterPro" id="IPR036691">
    <property type="entry name" value="Endo/exonu/phosph_ase_sf"/>
</dbReference>
<dbReference type="InParanoid" id="A0A6J2Y3M2"/>
<dbReference type="Gene3D" id="3.60.10.10">
    <property type="entry name" value="Endonuclease/exonuclease/phosphatase"/>
    <property type="match status" value="1"/>
</dbReference>
<dbReference type="Proteomes" id="UP000504635">
    <property type="component" value="Unplaced"/>
</dbReference>
<protein>
    <submittedName>
        <fullName evidence="3">Craniofacial development protein 2-like</fullName>
    </submittedName>
</protein>
<gene>
    <name evidence="3" type="primary">LOC115883379</name>
</gene>
<evidence type="ECO:0000313" key="3">
    <source>
        <dbReference type="RefSeq" id="XP_030757605.1"/>
    </source>
</evidence>
<dbReference type="AlphaFoldDB" id="A0A6J2Y3M2"/>
<accession>A0A6J2Y3M2</accession>
<proteinExistence type="predicted"/>
<organism evidence="2 3">
    <name type="scientific">Sitophilus oryzae</name>
    <name type="common">Rice weevil</name>
    <name type="synonym">Curculio oryzae</name>
    <dbReference type="NCBI Taxonomy" id="7048"/>
    <lineage>
        <taxon>Eukaryota</taxon>
        <taxon>Metazoa</taxon>
        <taxon>Ecdysozoa</taxon>
        <taxon>Arthropoda</taxon>
        <taxon>Hexapoda</taxon>
        <taxon>Insecta</taxon>
        <taxon>Pterygota</taxon>
        <taxon>Neoptera</taxon>
        <taxon>Endopterygota</taxon>
        <taxon>Coleoptera</taxon>
        <taxon>Polyphaga</taxon>
        <taxon>Cucujiformia</taxon>
        <taxon>Curculionidae</taxon>
        <taxon>Dryophthorinae</taxon>
        <taxon>Sitophilus</taxon>
    </lineage>
</organism>
<sequence>MNINQKSVTIFGVYAISDDEPYHKKDDFFGKLNKEITKIGNGRELIILGDFNGRVGRRTNHKVVGPHGEITLNDNGERIIEICESHLLKVTNDFYKHKDIHKYTWTQPTRNLKSIIDYVIVRQQTTLQINDVRTYRGITCGSDHYLVKAKIIFPFRRDTREETNGNYEHTERIESKRYNLDSLITGSTRQLYRKRLDEKLISITQNNSVEEIYANIISSVHSAAEEALGLRVQVQSNNIWWNEEIDCLIKEKKNAYKKWLSSKQQQDRDTYLEVKRTTRQKIRTAKREIWDKKCQEINTYLGGRKCAESWKFINKVKTSEKQTAKLQLIPMNKWKEYYEELLTENRQEYATISPT</sequence>
<dbReference type="GeneID" id="115883379"/>
<dbReference type="GO" id="GO:0003824">
    <property type="term" value="F:catalytic activity"/>
    <property type="evidence" value="ECO:0007669"/>
    <property type="project" value="InterPro"/>
</dbReference>
<evidence type="ECO:0000313" key="2">
    <source>
        <dbReference type="Proteomes" id="UP000504635"/>
    </source>
</evidence>
<dbReference type="SUPFAM" id="SSF56219">
    <property type="entry name" value="DNase I-like"/>
    <property type="match status" value="1"/>
</dbReference>
<dbReference type="RefSeq" id="XP_030757605.1">
    <property type="nucleotide sequence ID" value="XM_030901745.1"/>
</dbReference>
<dbReference type="Pfam" id="PF14529">
    <property type="entry name" value="Exo_endo_phos_2"/>
    <property type="match status" value="1"/>
</dbReference>
<evidence type="ECO:0000259" key="1">
    <source>
        <dbReference type="Pfam" id="PF14529"/>
    </source>
</evidence>
<dbReference type="InterPro" id="IPR005135">
    <property type="entry name" value="Endo/exonuclease/phosphatase"/>
</dbReference>
<dbReference type="OrthoDB" id="6744528at2759"/>
<reference evidence="3" key="1">
    <citation type="submission" date="2025-08" db="UniProtKB">
        <authorList>
            <consortium name="RefSeq"/>
        </authorList>
    </citation>
    <scope>IDENTIFICATION</scope>
    <source>
        <tissue evidence="3">Gonads</tissue>
    </source>
</reference>
<feature type="domain" description="Endonuclease/exonuclease/phosphatase" evidence="1">
    <location>
        <begin position="10"/>
        <end position="147"/>
    </location>
</feature>
<dbReference type="KEGG" id="soy:115883379"/>